<evidence type="ECO:0008006" key="4">
    <source>
        <dbReference type="Google" id="ProtNLM"/>
    </source>
</evidence>
<evidence type="ECO:0000256" key="1">
    <source>
        <dbReference type="SAM" id="Phobius"/>
    </source>
</evidence>
<keyword evidence="1" id="KW-0812">Transmembrane</keyword>
<evidence type="ECO:0000313" key="2">
    <source>
        <dbReference type="EMBL" id="MDO8064298.1"/>
    </source>
</evidence>
<organism evidence="2 3">
    <name type="scientific">Candidatus Phytoplasma bonamiae</name>
    <dbReference type="NCBI Taxonomy" id="2982626"/>
    <lineage>
        <taxon>Bacteria</taxon>
        <taxon>Bacillati</taxon>
        <taxon>Mycoplasmatota</taxon>
        <taxon>Mollicutes</taxon>
        <taxon>Acholeplasmatales</taxon>
        <taxon>Acholeplasmataceae</taxon>
        <taxon>Candidatus Phytoplasma</taxon>
        <taxon>16SrII (Peanut WB group)</taxon>
    </lineage>
</organism>
<evidence type="ECO:0000313" key="3">
    <source>
        <dbReference type="Proteomes" id="UP001170683"/>
    </source>
</evidence>
<keyword evidence="1" id="KW-1133">Transmembrane helix</keyword>
<keyword evidence="1" id="KW-0472">Membrane</keyword>
<dbReference type="EMBL" id="JAOSIQ010000033">
    <property type="protein sequence ID" value="MDO8064298.1"/>
    <property type="molecule type" value="Genomic_DNA"/>
</dbReference>
<feature type="transmembrane region" description="Helical" evidence="1">
    <location>
        <begin position="12"/>
        <end position="29"/>
    </location>
</feature>
<sequence length="88" mass="10730">MKINLIDETPTIYPYLILFFIYVLNYNYFNQKNLQHTTILHDNLDFRISDKIPINDDDRILKIIKIIDKQGNIKEYDWAPKRPKYRVN</sequence>
<dbReference type="RefSeq" id="WP_304514491.1">
    <property type="nucleotide sequence ID" value="NZ_JAOSIQ010000033.1"/>
</dbReference>
<protein>
    <recommendedName>
        <fullName evidence="4">DUF2963 domain-containing protein</fullName>
    </recommendedName>
</protein>
<name>A0ABT9D4E7_9MOLU</name>
<dbReference type="Proteomes" id="UP001170683">
    <property type="component" value="Unassembled WGS sequence"/>
</dbReference>
<gene>
    <name evidence="2" type="ORF">OC701_02410</name>
</gene>
<keyword evidence="3" id="KW-1185">Reference proteome</keyword>
<reference evidence="2 3" key="1">
    <citation type="journal article" date="2023" name="Int. J. Syst. Evol. Microbiol.">
        <title>The observation of taxonomic boundaries for the 16SrII and 16SrXXV phytoplasmas using genome-based delimitation.</title>
        <authorList>
            <person name="Rodrigues Jardim B."/>
            <person name="Tran-Nguyen L.T.T."/>
            <person name="Gambley C."/>
            <person name="Al-Sadi A.M."/>
            <person name="Al-Subhi A.M."/>
            <person name="Foissac X."/>
            <person name="Salar P."/>
            <person name="Cai H."/>
            <person name="Yang J.Y."/>
            <person name="Davis R."/>
            <person name="Jones L."/>
            <person name="Rodoni B."/>
            <person name="Constable F.E."/>
        </authorList>
    </citation>
    <scope>NUCLEOTIDE SEQUENCE [LARGE SCALE GENOMIC DNA]</scope>
    <source>
        <strain evidence="2">BAWM-225</strain>
    </source>
</reference>
<accession>A0ABT9D4E7</accession>
<comment type="caution">
    <text evidence="2">The sequence shown here is derived from an EMBL/GenBank/DDBJ whole genome shotgun (WGS) entry which is preliminary data.</text>
</comment>
<proteinExistence type="predicted"/>